<dbReference type="NCBIfam" id="TIGR02436">
    <property type="entry name" value="four helix bundle protein"/>
    <property type="match status" value="1"/>
</dbReference>
<dbReference type="InterPro" id="IPR012657">
    <property type="entry name" value="23S_rRNA-intervening_sequence"/>
</dbReference>
<name>A0A7Y0HND7_9CLOT</name>
<dbReference type="SUPFAM" id="SSF158446">
    <property type="entry name" value="IVS-encoded protein-like"/>
    <property type="match status" value="1"/>
</dbReference>
<dbReference type="RefSeq" id="WP_169298509.1">
    <property type="nucleotide sequence ID" value="NZ_JABBNI010000026.1"/>
</dbReference>
<dbReference type="AlphaFoldDB" id="A0A7Y0HND7"/>
<gene>
    <name evidence="1" type="ORF">HBE96_14760</name>
</gene>
<proteinExistence type="predicted"/>
<evidence type="ECO:0000313" key="2">
    <source>
        <dbReference type="Proteomes" id="UP000537131"/>
    </source>
</evidence>
<dbReference type="Gene3D" id="1.20.1440.60">
    <property type="entry name" value="23S rRNA-intervening sequence"/>
    <property type="match status" value="1"/>
</dbReference>
<protein>
    <submittedName>
        <fullName evidence="1">Four helix bundle protein</fullName>
    </submittedName>
</protein>
<dbReference type="PIRSF" id="PIRSF035652">
    <property type="entry name" value="CHP02436"/>
    <property type="match status" value="1"/>
</dbReference>
<dbReference type="EMBL" id="JABBNI010000026">
    <property type="protein sequence ID" value="NMM63914.1"/>
    <property type="molecule type" value="Genomic_DNA"/>
</dbReference>
<dbReference type="PANTHER" id="PTHR38471:SF2">
    <property type="entry name" value="FOUR HELIX BUNDLE PROTEIN"/>
    <property type="match status" value="1"/>
</dbReference>
<dbReference type="PANTHER" id="PTHR38471">
    <property type="entry name" value="FOUR HELIX BUNDLE PROTEIN"/>
    <property type="match status" value="1"/>
</dbReference>
<dbReference type="Pfam" id="PF05635">
    <property type="entry name" value="23S_rRNA_IVP"/>
    <property type="match status" value="1"/>
</dbReference>
<dbReference type="InterPro" id="IPR036583">
    <property type="entry name" value="23S_rRNA_IVS_sf"/>
</dbReference>
<dbReference type="Proteomes" id="UP000537131">
    <property type="component" value="Unassembled WGS sequence"/>
</dbReference>
<comment type="caution">
    <text evidence="1">The sequence shown here is derived from an EMBL/GenBank/DDBJ whole genome shotgun (WGS) entry which is preliminary data.</text>
</comment>
<organism evidence="1 2">
    <name type="scientific">Clostridium muellerianum</name>
    <dbReference type="NCBI Taxonomy" id="2716538"/>
    <lineage>
        <taxon>Bacteria</taxon>
        <taxon>Bacillati</taxon>
        <taxon>Bacillota</taxon>
        <taxon>Clostridia</taxon>
        <taxon>Eubacteriales</taxon>
        <taxon>Clostridiaceae</taxon>
        <taxon>Clostridium</taxon>
    </lineage>
</organism>
<sequence>MKENLTYKKSFVFAKEIVNLYKYLAEEKKEYIISKQIFRSGISIGANVKEGLEAQSRRDFLNKMNVALKEASETEYWLELLIATKYIDASVSEKLIIKCKELNKILNSIVKTTKKNLKMIDD</sequence>
<reference evidence="1 2" key="1">
    <citation type="submission" date="2020-06" db="EMBL/GenBank/DDBJ databases">
        <title>Complete Genome Sequence of Clostridium muelleri sp. nov. P21T, an Acid-Alcohol Producing Acetogen Isolated from Old Hay.</title>
        <authorList>
            <person name="Duncan K.E."/>
            <person name="Tanner R.S."/>
        </authorList>
    </citation>
    <scope>NUCLEOTIDE SEQUENCE [LARGE SCALE GENOMIC DNA]</scope>
    <source>
        <strain evidence="1 2">P21</strain>
    </source>
</reference>
<evidence type="ECO:0000313" key="1">
    <source>
        <dbReference type="EMBL" id="NMM63914.1"/>
    </source>
</evidence>
<keyword evidence="2" id="KW-1185">Reference proteome</keyword>
<accession>A0A7Y0HND7</accession>